<dbReference type="EMBL" id="HE573020">
    <property type="protein sequence ID" value="CCC47376.1"/>
    <property type="molecule type" value="Genomic_DNA"/>
</dbReference>
<protein>
    <submittedName>
        <fullName evidence="1">Uncharacterized protein</fullName>
    </submittedName>
</protein>
<dbReference type="AlphaFoldDB" id="G0TTU4"/>
<reference evidence="1" key="1">
    <citation type="journal article" date="2012" name="Proc. Natl. Acad. Sci. U.S.A.">
        <title>Antigenic diversity is generated by distinct evolutionary mechanisms in African trypanosome species.</title>
        <authorList>
            <person name="Jackson A.P."/>
            <person name="Berry A."/>
            <person name="Aslett M."/>
            <person name="Allison H.C."/>
            <person name="Burton P."/>
            <person name="Vavrova-Anderson J."/>
            <person name="Brown R."/>
            <person name="Browne H."/>
            <person name="Corton N."/>
            <person name="Hauser H."/>
            <person name="Gamble J."/>
            <person name="Gilderthorp R."/>
            <person name="Marcello L."/>
            <person name="McQuillan J."/>
            <person name="Otto T.D."/>
            <person name="Quail M.A."/>
            <person name="Sanders M.J."/>
            <person name="van Tonder A."/>
            <person name="Ginger M.L."/>
            <person name="Field M.C."/>
            <person name="Barry J.D."/>
            <person name="Hertz-Fowler C."/>
            <person name="Berriman M."/>
        </authorList>
    </citation>
    <scope>NUCLEOTIDE SEQUENCE</scope>
    <source>
        <strain evidence="1">Y486</strain>
    </source>
</reference>
<name>G0TTU4_TRYVY</name>
<evidence type="ECO:0000313" key="1">
    <source>
        <dbReference type="EMBL" id="CCC47376.1"/>
    </source>
</evidence>
<dbReference type="VEuPathDB" id="TriTrypDB:TvY486_0400400"/>
<organism evidence="1">
    <name type="scientific">Trypanosoma vivax (strain Y486)</name>
    <dbReference type="NCBI Taxonomy" id="1055687"/>
    <lineage>
        <taxon>Eukaryota</taxon>
        <taxon>Discoba</taxon>
        <taxon>Euglenozoa</taxon>
        <taxon>Kinetoplastea</taxon>
        <taxon>Metakinetoplastina</taxon>
        <taxon>Trypanosomatida</taxon>
        <taxon>Trypanosomatidae</taxon>
        <taxon>Trypanosoma</taxon>
        <taxon>Duttonella</taxon>
    </lineage>
</organism>
<sequence>MRSIACSALVGSFQWITVFPPRVRQYGTTKASPGALPDLASHCALIQKVMDSSDGVQVKRRRIRGIVEKIEANYIHWLHNCGVKESKQLLISLTKSVRYLERRQQNTVHFERRENWSGASPYFSTAVSDWLCVLLERCVRQASCPEEYRALLSAAAALELSDTQTLCHLCRQLTVLEYTSAASVEEVVDVLHFISLLVKRCRMPIPQLNNLLLRLPAAPLSARQSLVVLSSLLRLRRRNSDDVVCIVSRRAAESVATYTARDVIYALEAIALLDSCHEKYAGAVLNRCTTLCPVLKPADLGSICKYVALLNTSRYGNDTALSCASQLRRLLPALLERTEALLGRFSVRDAHYVLRCLEQHKVHHSVVFSRLSPLVCDSQK</sequence>
<proteinExistence type="predicted"/>
<dbReference type="OMA" id="HEGETWS"/>
<gene>
    <name evidence="1" type="ORF">TVY486_0400400</name>
</gene>
<accession>G0TTU4</accession>